<dbReference type="InterPro" id="IPR015421">
    <property type="entry name" value="PyrdxlP-dep_Trfase_major"/>
</dbReference>
<gene>
    <name evidence="7" type="ORF">P280DRAFT_523788</name>
</gene>
<dbReference type="EMBL" id="MU006814">
    <property type="protein sequence ID" value="KAF2634811.1"/>
    <property type="molecule type" value="Genomic_DNA"/>
</dbReference>
<dbReference type="InterPro" id="IPR004839">
    <property type="entry name" value="Aminotransferase_I/II_large"/>
</dbReference>
<dbReference type="GO" id="GO:0006520">
    <property type="term" value="P:amino acid metabolic process"/>
    <property type="evidence" value="ECO:0007669"/>
    <property type="project" value="TreeGrafter"/>
</dbReference>
<dbReference type="GO" id="GO:0030170">
    <property type="term" value="F:pyridoxal phosphate binding"/>
    <property type="evidence" value="ECO:0007669"/>
    <property type="project" value="InterPro"/>
</dbReference>
<reference evidence="7" key="1">
    <citation type="journal article" date="2020" name="Stud. Mycol.">
        <title>101 Dothideomycetes genomes: a test case for predicting lifestyles and emergence of pathogens.</title>
        <authorList>
            <person name="Haridas S."/>
            <person name="Albert R."/>
            <person name="Binder M."/>
            <person name="Bloem J."/>
            <person name="Labutti K."/>
            <person name="Salamov A."/>
            <person name="Andreopoulos B."/>
            <person name="Baker S."/>
            <person name="Barry K."/>
            <person name="Bills G."/>
            <person name="Bluhm B."/>
            <person name="Cannon C."/>
            <person name="Castanera R."/>
            <person name="Culley D."/>
            <person name="Daum C."/>
            <person name="Ezra D."/>
            <person name="Gonzalez J."/>
            <person name="Henrissat B."/>
            <person name="Kuo A."/>
            <person name="Liang C."/>
            <person name="Lipzen A."/>
            <person name="Lutzoni F."/>
            <person name="Magnuson J."/>
            <person name="Mondo S."/>
            <person name="Nolan M."/>
            <person name="Ohm R."/>
            <person name="Pangilinan J."/>
            <person name="Park H.-J."/>
            <person name="Ramirez L."/>
            <person name="Alfaro M."/>
            <person name="Sun H."/>
            <person name="Tritt A."/>
            <person name="Yoshinaga Y."/>
            <person name="Zwiers L.-H."/>
            <person name="Turgeon B."/>
            <person name="Goodwin S."/>
            <person name="Spatafora J."/>
            <person name="Crous P."/>
            <person name="Grigoriev I."/>
        </authorList>
    </citation>
    <scope>NUCLEOTIDE SEQUENCE</scope>
    <source>
        <strain evidence="7">CBS 473.64</strain>
    </source>
</reference>
<comment type="cofactor">
    <cofactor evidence="1">
        <name>pyridoxal 5'-phosphate</name>
        <dbReference type="ChEBI" id="CHEBI:597326"/>
    </cofactor>
</comment>
<evidence type="ECO:0000259" key="6">
    <source>
        <dbReference type="Pfam" id="PF00155"/>
    </source>
</evidence>
<dbReference type="Pfam" id="PF00155">
    <property type="entry name" value="Aminotran_1_2"/>
    <property type="match status" value="1"/>
</dbReference>
<keyword evidence="3" id="KW-0032">Aminotransferase</keyword>
<dbReference type="InterPro" id="IPR015424">
    <property type="entry name" value="PyrdxlP-dep_Trfase"/>
</dbReference>
<dbReference type="InterPro" id="IPR015422">
    <property type="entry name" value="PyrdxlP-dep_Trfase_small"/>
</dbReference>
<dbReference type="InterPro" id="IPR050478">
    <property type="entry name" value="Ethylene_sulfur-biosynth"/>
</dbReference>
<keyword evidence="5" id="KW-0663">Pyridoxal phosphate</keyword>
<evidence type="ECO:0000313" key="7">
    <source>
        <dbReference type="EMBL" id="KAF2634811.1"/>
    </source>
</evidence>
<dbReference type="SUPFAM" id="SSF53383">
    <property type="entry name" value="PLP-dependent transferases"/>
    <property type="match status" value="1"/>
</dbReference>
<evidence type="ECO:0000313" key="8">
    <source>
        <dbReference type="Proteomes" id="UP000799753"/>
    </source>
</evidence>
<dbReference type="Gene3D" id="3.90.1150.10">
    <property type="entry name" value="Aspartate Aminotransferase, domain 1"/>
    <property type="match status" value="1"/>
</dbReference>
<dbReference type="OrthoDB" id="7042322at2759"/>
<dbReference type="Gene3D" id="3.40.640.10">
    <property type="entry name" value="Type I PLP-dependent aspartate aminotransferase-like (Major domain)"/>
    <property type="match status" value="1"/>
</dbReference>
<evidence type="ECO:0000256" key="2">
    <source>
        <dbReference type="ARBA" id="ARBA00007441"/>
    </source>
</evidence>
<organism evidence="7 8">
    <name type="scientific">Massarina eburnea CBS 473.64</name>
    <dbReference type="NCBI Taxonomy" id="1395130"/>
    <lineage>
        <taxon>Eukaryota</taxon>
        <taxon>Fungi</taxon>
        <taxon>Dikarya</taxon>
        <taxon>Ascomycota</taxon>
        <taxon>Pezizomycotina</taxon>
        <taxon>Dothideomycetes</taxon>
        <taxon>Pleosporomycetidae</taxon>
        <taxon>Pleosporales</taxon>
        <taxon>Massarineae</taxon>
        <taxon>Massarinaceae</taxon>
        <taxon>Massarina</taxon>
    </lineage>
</organism>
<comment type="similarity">
    <text evidence="2">Belongs to the class-I pyridoxal-phosphate-dependent aminotransferase family.</text>
</comment>
<dbReference type="GO" id="GO:0008483">
    <property type="term" value="F:transaminase activity"/>
    <property type="evidence" value="ECO:0007669"/>
    <property type="project" value="UniProtKB-KW"/>
</dbReference>
<dbReference type="CDD" id="cd00609">
    <property type="entry name" value="AAT_like"/>
    <property type="match status" value="1"/>
</dbReference>
<keyword evidence="8" id="KW-1185">Reference proteome</keyword>
<protein>
    <submittedName>
        <fullName evidence="7">PLP-dependent transferase</fullName>
    </submittedName>
</protein>
<accession>A0A6A6RK32</accession>
<evidence type="ECO:0000256" key="1">
    <source>
        <dbReference type="ARBA" id="ARBA00001933"/>
    </source>
</evidence>
<name>A0A6A6RK32_9PLEO</name>
<proteinExistence type="inferred from homology"/>
<sequence length="419" mass="46445">MDSGLSTRMINSLEDLLPRFSAADPPERYNSDISIDLSNAQNEVLRPELLEFFRTNIEDKVFALPAANGGDPVLREALASFFNQYFSPIHEVISEHIVLTAGASDAIENVIHAVCDDDDSVIIPGPYWYGYESILKARANVKVVVAHPPTYQNYDNYLLPSLQAAYDFSADKSKIKAILMCNPNNPISRCYTRKSIVECMEFCQERGLHLISDEIFAISSLNGTPTGSPPFVSALSLTEPLVPEGAVKIDPSRVHVVWSASKLFGSSGFRVGCLISQQNPQLVAAMSLLTTSHVNNVASLYLSSLLTWSQLPTLIALDSERLSASYRLLATTLQQWRIDFITPTHGIFVFAKVARNAKTVEDEIEFYDRLAVHGLRVGPGRLYRGVERDFGWARIRFSVSQGVMEEALGKLSTFLAVEF</sequence>
<dbReference type="PANTHER" id="PTHR43795">
    <property type="entry name" value="BIFUNCTIONAL ASPARTATE AMINOTRANSFERASE AND GLUTAMATE/ASPARTATE-PREPHENATE AMINOTRANSFERASE-RELATED"/>
    <property type="match status" value="1"/>
</dbReference>
<evidence type="ECO:0000256" key="5">
    <source>
        <dbReference type="ARBA" id="ARBA00022898"/>
    </source>
</evidence>
<dbReference type="Proteomes" id="UP000799753">
    <property type="component" value="Unassembled WGS sequence"/>
</dbReference>
<keyword evidence="4 7" id="KW-0808">Transferase</keyword>
<feature type="domain" description="Aminotransferase class I/classII large" evidence="6">
    <location>
        <begin position="69"/>
        <end position="411"/>
    </location>
</feature>
<dbReference type="PRINTS" id="PR00753">
    <property type="entry name" value="ACCSYNTHASE"/>
</dbReference>
<dbReference type="AlphaFoldDB" id="A0A6A6RK32"/>
<evidence type="ECO:0000256" key="4">
    <source>
        <dbReference type="ARBA" id="ARBA00022679"/>
    </source>
</evidence>
<evidence type="ECO:0000256" key="3">
    <source>
        <dbReference type="ARBA" id="ARBA00022576"/>
    </source>
</evidence>
<dbReference type="PANTHER" id="PTHR43795:SF32">
    <property type="entry name" value="AMINOTRANSFERASE GLII-RELATED"/>
    <property type="match status" value="1"/>
</dbReference>